<evidence type="ECO:0000313" key="9">
    <source>
        <dbReference type="Proteomes" id="UP000027341"/>
    </source>
</evidence>
<protein>
    <submittedName>
        <fullName evidence="8">Na+/Pi-cotransporter</fullName>
    </submittedName>
</protein>
<dbReference type="PANTHER" id="PTHR10010:SF46">
    <property type="entry name" value="SODIUM-DEPENDENT PHOSPHATE TRANSPORT PROTEIN 2B"/>
    <property type="match status" value="1"/>
</dbReference>
<evidence type="ECO:0000256" key="6">
    <source>
        <dbReference type="SAM" id="Phobius"/>
    </source>
</evidence>
<feature type="transmembrane region" description="Helical" evidence="6">
    <location>
        <begin position="280"/>
        <end position="306"/>
    </location>
</feature>
<comment type="subcellular location">
    <subcellularLocation>
        <location evidence="1">Cell membrane</location>
        <topology evidence="1">Multi-pass membrane protein</topology>
    </subcellularLocation>
</comment>
<dbReference type="Proteomes" id="UP000027341">
    <property type="component" value="Unassembled WGS sequence"/>
</dbReference>
<keyword evidence="4 6" id="KW-1133">Transmembrane helix</keyword>
<dbReference type="GO" id="GO:0005436">
    <property type="term" value="F:sodium:phosphate symporter activity"/>
    <property type="evidence" value="ECO:0007669"/>
    <property type="project" value="InterPro"/>
</dbReference>
<keyword evidence="9" id="KW-1185">Reference proteome</keyword>
<feature type="transmembrane region" description="Helical" evidence="6">
    <location>
        <begin position="173"/>
        <end position="191"/>
    </location>
</feature>
<dbReference type="InterPro" id="IPR003841">
    <property type="entry name" value="Na/Pi_transpt"/>
</dbReference>
<keyword evidence="7" id="KW-0732">Signal</keyword>
<dbReference type="GO" id="GO:0044341">
    <property type="term" value="P:sodium-dependent phosphate transport"/>
    <property type="evidence" value="ECO:0007669"/>
    <property type="project" value="InterPro"/>
</dbReference>
<feature type="transmembrane region" description="Helical" evidence="6">
    <location>
        <begin position="47"/>
        <end position="66"/>
    </location>
</feature>
<dbReference type="InterPro" id="IPR038078">
    <property type="entry name" value="PhoU-like_sf"/>
</dbReference>
<dbReference type="Pfam" id="PF02690">
    <property type="entry name" value="Na_Pi_cotrans"/>
    <property type="match status" value="2"/>
</dbReference>
<evidence type="ECO:0000256" key="4">
    <source>
        <dbReference type="ARBA" id="ARBA00022989"/>
    </source>
</evidence>
<feature type="chain" id="PRO_5001632680" evidence="7">
    <location>
        <begin position="24"/>
        <end position="594"/>
    </location>
</feature>
<feature type="transmembrane region" description="Helical" evidence="6">
    <location>
        <begin position="334"/>
        <end position="355"/>
    </location>
</feature>
<evidence type="ECO:0000256" key="2">
    <source>
        <dbReference type="ARBA" id="ARBA00022475"/>
    </source>
</evidence>
<organism evidence="8 9">
    <name type="scientific">Hydrogenovibrio marinus</name>
    <dbReference type="NCBI Taxonomy" id="28885"/>
    <lineage>
        <taxon>Bacteria</taxon>
        <taxon>Pseudomonadati</taxon>
        <taxon>Pseudomonadota</taxon>
        <taxon>Gammaproteobacteria</taxon>
        <taxon>Thiotrichales</taxon>
        <taxon>Piscirickettsiaceae</taxon>
        <taxon>Hydrogenovibrio</taxon>
    </lineage>
</organism>
<evidence type="ECO:0000256" key="7">
    <source>
        <dbReference type="SAM" id="SignalP"/>
    </source>
</evidence>
<keyword evidence="3 6" id="KW-0812">Transmembrane</keyword>
<dbReference type="SUPFAM" id="SSF109755">
    <property type="entry name" value="PhoU-like"/>
    <property type="match status" value="1"/>
</dbReference>
<sequence length="594" mass="65635">MQIQIRPFKTLLLLLLWSSLAFAVVPETAIPSSGKAALNWYEMILQLLGGLAIFLFGLDLMVKGLLSIAGGRMKTLLATLTTNRVMGALSGTLVTAIIQSSSVTSVLVIGFVASGMMTLMQAGSIIMGANLGTTITAQIVAFKIYNLALIMVFAGFLIQFISETHVRKNIGQLLLGLGLLFIGMNLMGEGMSPLKHYEPFLETLKELDHPLFGILIGLAFTALVQSSSATIGIIIVMANQGFLTLPTGIALSMGADIGTCITAILATIGQSRDAIRAALIHVMFNVFGVLLWLPFIGTLAALAIYISPEGGSHLNEMANLAADTPREIANANTLFKLSALILFLPLLTGFVWLTYRLLPILDDEKQQSFDPKYLDDNFLQTPQLAFGAVIMELNVFREKLNNLFQHFINNNYPVQLNALKFEEKVLRQLRQYQHQILIYLSKVSRADLDEKQQQKYVELISVVNILESVMETIENGLLDARHQTFEYQLKVSPTMQELMGNITKEVVKSLNNALMALDDQQKEKALEVFSAKSAIDEMIQIALKHQVKHIQSDESRLVIFRMEMQIVDALKRLHTLAKRIARLQNKGLSSPAQT</sequence>
<evidence type="ECO:0000256" key="1">
    <source>
        <dbReference type="ARBA" id="ARBA00004651"/>
    </source>
</evidence>
<feature type="transmembrane region" description="Helical" evidence="6">
    <location>
        <begin position="249"/>
        <end position="268"/>
    </location>
</feature>
<dbReference type="Gene3D" id="1.20.58.220">
    <property type="entry name" value="Phosphate transport system protein phou homolog 2, domain 2"/>
    <property type="match status" value="1"/>
</dbReference>
<reference evidence="8 9" key="1">
    <citation type="submission" date="2014-04" db="EMBL/GenBank/DDBJ databases">
        <title>Draft genome sequence of Hydrogenovibrio marinus MH-110, a model organism for aerobic H2 metabolism.</title>
        <authorList>
            <person name="Cha H.J."/>
            <person name="Jo B.H."/>
            <person name="Hwang B.H."/>
        </authorList>
    </citation>
    <scope>NUCLEOTIDE SEQUENCE [LARGE SCALE GENOMIC DNA]</scope>
    <source>
        <strain evidence="8 9">MH-110</strain>
    </source>
</reference>
<dbReference type="NCBIfam" id="NF037997">
    <property type="entry name" value="Na_Pi_symport"/>
    <property type="match status" value="1"/>
</dbReference>
<dbReference type="AlphaFoldDB" id="A0A067A0A4"/>
<accession>A0A067A0A4</accession>
<evidence type="ECO:0000256" key="5">
    <source>
        <dbReference type="ARBA" id="ARBA00023136"/>
    </source>
</evidence>
<dbReference type="RefSeq" id="WP_029911351.1">
    <property type="nucleotide sequence ID" value="NZ_AP020335.1"/>
</dbReference>
<proteinExistence type="predicted"/>
<evidence type="ECO:0000313" key="8">
    <source>
        <dbReference type="EMBL" id="KDN96041.1"/>
    </source>
</evidence>
<dbReference type="GO" id="GO:0005886">
    <property type="term" value="C:plasma membrane"/>
    <property type="evidence" value="ECO:0007669"/>
    <property type="project" value="UniProtKB-SubCell"/>
</dbReference>
<comment type="caution">
    <text evidence="8">The sequence shown here is derived from an EMBL/GenBank/DDBJ whole genome shotgun (WGS) entry which is preliminary data.</text>
</comment>
<dbReference type="EMBL" id="JMIU01000001">
    <property type="protein sequence ID" value="KDN96041.1"/>
    <property type="molecule type" value="Genomic_DNA"/>
</dbReference>
<feature type="signal peptide" evidence="7">
    <location>
        <begin position="1"/>
        <end position="23"/>
    </location>
</feature>
<gene>
    <name evidence="8" type="ORF">EI16_07065</name>
</gene>
<keyword evidence="2" id="KW-1003">Cell membrane</keyword>
<feature type="transmembrane region" description="Helical" evidence="6">
    <location>
        <begin position="144"/>
        <end position="161"/>
    </location>
</feature>
<keyword evidence="5 6" id="KW-0472">Membrane</keyword>
<name>A0A067A0A4_HYDMR</name>
<evidence type="ECO:0000256" key="3">
    <source>
        <dbReference type="ARBA" id="ARBA00022692"/>
    </source>
</evidence>
<feature type="transmembrane region" description="Helical" evidence="6">
    <location>
        <begin position="211"/>
        <end position="237"/>
    </location>
</feature>
<dbReference type="PANTHER" id="PTHR10010">
    <property type="entry name" value="SOLUTE CARRIER FAMILY 34 SODIUM PHOSPHATE , MEMBER 2-RELATED"/>
    <property type="match status" value="1"/>
</dbReference>
<dbReference type="STRING" id="28885.EI16_07065"/>